<gene>
    <name evidence="10" type="ORF">BU112_04475</name>
</gene>
<feature type="coiled-coil region" evidence="6">
    <location>
        <begin position="604"/>
        <end position="673"/>
    </location>
</feature>
<dbReference type="NCBIfam" id="TIGR01168">
    <property type="entry name" value="YSIRK_signal"/>
    <property type="match status" value="1"/>
</dbReference>
<name>A0A418IH43_9STAP</name>
<dbReference type="InterPro" id="IPR054725">
    <property type="entry name" value="Epr_GA-like"/>
</dbReference>
<evidence type="ECO:0000256" key="1">
    <source>
        <dbReference type="ARBA" id="ARBA00004168"/>
    </source>
</evidence>
<dbReference type="InterPro" id="IPR019931">
    <property type="entry name" value="LPXTG_anchor"/>
</dbReference>
<dbReference type="InterPro" id="IPR005877">
    <property type="entry name" value="YSIRK_signal_dom"/>
</dbReference>
<evidence type="ECO:0000256" key="2">
    <source>
        <dbReference type="ARBA" id="ARBA00022512"/>
    </source>
</evidence>
<dbReference type="Pfam" id="PF00746">
    <property type="entry name" value="Gram_pos_anchor"/>
    <property type="match status" value="1"/>
</dbReference>
<keyword evidence="8" id="KW-1133">Transmembrane helix</keyword>
<feature type="coiled-coil region" evidence="6">
    <location>
        <begin position="1395"/>
        <end position="1460"/>
    </location>
</feature>
<feature type="coiled-coil region" evidence="6">
    <location>
        <begin position="807"/>
        <end position="872"/>
    </location>
</feature>
<feature type="coiled-coil region" evidence="6">
    <location>
        <begin position="1199"/>
        <end position="1264"/>
    </location>
</feature>
<keyword evidence="8" id="KW-0812">Transmembrane</keyword>
<feature type="region of interest" description="Disordered" evidence="7">
    <location>
        <begin position="83"/>
        <end position="242"/>
    </location>
</feature>
<dbReference type="Proteomes" id="UP000286317">
    <property type="component" value="Unassembled WGS sequence"/>
</dbReference>
<evidence type="ECO:0000259" key="9">
    <source>
        <dbReference type="PROSITE" id="PS50847"/>
    </source>
</evidence>
<dbReference type="Pfam" id="PF22775">
    <property type="entry name" value="GA_3"/>
    <property type="match status" value="13"/>
</dbReference>
<reference evidence="10 11" key="1">
    <citation type="journal article" date="2016" name="Front. Microbiol.">
        <title>Comprehensive Phylogenetic Analysis of Bovine Non-aureus Staphylococci Species Based on Whole-Genome Sequencing.</title>
        <authorList>
            <person name="Naushad S."/>
            <person name="Barkema H.W."/>
            <person name="Luby C."/>
            <person name="Condas L.A."/>
            <person name="Nobrega D.B."/>
            <person name="Carson D.A."/>
            <person name="De Buck J."/>
        </authorList>
    </citation>
    <scope>NUCLEOTIDE SEQUENCE [LARGE SCALE GENOMIC DNA]</scope>
    <source>
        <strain evidence="10 11">SNUC 4554</strain>
    </source>
</reference>
<keyword evidence="8" id="KW-0472">Membrane</keyword>
<dbReference type="Pfam" id="PF04650">
    <property type="entry name" value="YSIRK_signal"/>
    <property type="match status" value="1"/>
</dbReference>
<feature type="compositionally biased region" description="Polar residues" evidence="7">
    <location>
        <begin position="1908"/>
        <end position="1918"/>
    </location>
</feature>
<feature type="coiled-coil region" evidence="6">
    <location>
        <begin position="1794"/>
        <end position="1849"/>
    </location>
</feature>
<feature type="compositionally biased region" description="Low complexity" evidence="7">
    <location>
        <begin position="1937"/>
        <end position="1953"/>
    </location>
</feature>
<evidence type="ECO:0000313" key="11">
    <source>
        <dbReference type="Proteomes" id="UP000286317"/>
    </source>
</evidence>
<dbReference type="PROSITE" id="PS50847">
    <property type="entry name" value="GRAM_POS_ANCHORING"/>
    <property type="match status" value="1"/>
</dbReference>
<comment type="caution">
    <text evidence="10">The sequence shown here is derived from an EMBL/GenBank/DDBJ whole genome shotgun (WGS) entry which is preliminary data.</text>
</comment>
<feature type="region of interest" description="Disordered" evidence="7">
    <location>
        <begin position="1908"/>
        <end position="1959"/>
    </location>
</feature>
<keyword evidence="6" id="KW-0175">Coiled coil</keyword>
<dbReference type="EMBL" id="QXUF01000021">
    <property type="protein sequence ID" value="RIN01801.1"/>
    <property type="molecule type" value="Genomic_DNA"/>
</dbReference>
<keyword evidence="4" id="KW-0732">Signal</keyword>
<accession>A0A418IH43</accession>
<evidence type="ECO:0000256" key="4">
    <source>
        <dbReference type="ARBA" id="ARBA00022729"/>
    </source>
</evidence>
<feature type="compositionally biased region" description="Basic and acidic residues" evidence="7">
    <location>
        <begin position="183"/>
        <end position="194"/>
    </location>
</feature>
<evidence type="ECO:0000313" key="10">
    <source>
        <dbReference type="EMBL" id="RIN01801.1"/>
    </source>
</evidence>
<feature type="compositionally biased region" description="Basic and acidic residues" evidence="7">
    <location>
        <begin position="1919"/>
        <end position="1930"/>
    </location>
</feature>
<dbReference type="OrthoDB" id="2414032at2"/>
<evidence type="ECO:0000256" key="3">
    <source>
        <dbReference type="ARBA" id="ARBA00022525"/>
    </source>
</evidence>
<dbReference type="RefSeq" id="WP_119605161.1">
    <property type="nucleotide sequence ID" value="NZ_QXUF01000021.1"/>
</dbReference>
<proteinExistence type="predicted"/>
<keyword evidence="5" id="KW-0572">Peptidoglycan-anchor</keyword>
<feature type="transmembrane region" description="Helical" evidence="8">
    <location>
        <begin position="21"/>
        <end position="43"/>
    </location>
</feature>
<comment type="subcellular location">
    <subcellularLocation>
        <location evidence="1">Secreted</location>
        <location evidence="1">Cell wall</location>
        <topology evidence="1">Peptidoglycan-anchor</topology>
    </subcellularLocation>
</comment>
<keyword evidence="2" id="KW-0134">Cell wall</keyword>
<feature type="coiled-coil region" evidence="6">
    <location>
        <begin position="1689"/>
        <end position="1754"/>
    </location>
</feature>
<feature type="coiled-coil region" evidence="6">
    <location>
        <begin position="919"/>
        <end position="970"/>
    </location>
</feature>
<organism evidence="10 11">
    <name type="scientific">Staphylococcus shinii</name>
    <dbReference type="NCBI Taxonomy" id="2912228"/>
    <lineage>
        <taxon>Bacteria</taxon>
        <taxon>Bacillati</taxon>
        <taxon>Bacillota</taxon>
        <taxon>Bacilli</taxon>
        <taxon>Bacillales</taxon>
        <taxon>Staphylococcaceae</taxon>
        <taxon>Staphylococcus</taxon>
    </lineage>
</organism>
<keyword evidence="11" id="KW-1185">Reference proteome</keyword>
<feature type="compositionally biased region" description="Polar residues" evidence="7">
    <location>
        <begin position="118"/>
        <end position="161"/>
    </location>
</feature>
<feature type="coiled-coil region" evidence="6">
    <location>
        <begin position="1591"/>
        <end position="1656"/>
    </location>
</feature>
<feature type="coiled-coil region" evidence="6">
    <location>
        <begin position="709"/>
        <end position="774"/>
    </location>
</feature>
<feature type="compositionally biased region" description="Polar residues" evidence="7">
    <location>
        <begin position="222"/>
        <end position="242"/>
    </location>
</feature>
<keyword evidence="3" id="KW-0964">Secreted</keyword>
<evidence type="ECO:0000256" key="6">
    <source>
        <dbReference type="SAM" id="Coils"/>
    </source>
</evidence>
<feature type="coiled-coil region" evidence="6">
    <location>
        <begin position="1493"/>
        <end position="1558"/>
    </location>
</feature>
<dbReference type="NCBIfam" id="TIGR01167">
    <property type="entry name" value="LPXTG_anchor"/>
    <property type="match status" value="1"/>
</dbReference>
<evidence type="ECO:0000256" key="5">
    <source>
        <dbReference type="ARBA" id="ARBA00023088"/>
    </source>
</evidence>
<evidence type="ECO:0000256" key="7">
    <source>
        <dbReference type="SAM" id="MobiDB-lite"/>
    </source>
</evidence>
<evidence type="ECO:0000256" key="8">
    <source>
        <dbReference type="SAM" id="Phobius"/>
    </source>
</evidence>
<protein>
    <submittedName>
        <fullName evidence="10">YSIRK-type signal peptide-containing protein</fullName>
    </submittedName>
</protein>
<feature type="domain" description="Gram-positive cocci surface proteins LPxTG" evidence="9">
    <location>
        <begin position="1983"/>
        <end position="2021"/>
    </location>
</feature>
<sequence>MKKANSLFNEKQRYSIRKYHIGAASIIIGSVIFMNTGSISYAAEVDNNTSELIENKIHSNKEKLDNNNAVVQEKESNVVNDLDYNQSSSSKDTKEINKEVPLSSETSTIAPGYEENNLKSTISVNKDNGRNQQLNNQMTKEESQNQIEHNSKKNQTTQSNKDNNHINELVVKENTNQQGTEVINKEDTKQDNLKVDSISDENKMITNQNENRQKVRRKRNAVNPTNNPNIANDTYNRTANNVNTDVSTDGTMTYKWYPVIGGLSKQERTWMTNGVYGDNESRARKKATMLWLIANFNFTEEQRQNFSIQDLDSPIFGDDVYKWLEEAKKGNITPKPGTMNLGRRREMIISGNNIILSDHKAFDRGIINFGDNKNFVFSNDDSTSMVTNSNIDYGFKIKPPFEKVGVNNTWAISENEKEEIRRAIKKANSDINFVRINVAYNGNVFAQALNSSGKIVGSADLDGNEVVIDKIFIEKKEKLDQLISLVETSKLLDENLYTPSSFNHLKNELNYASIVIKDSYDPEMNNIPDIISATDRLDHGINSLVRRANMTELQNAINNAKAQGPFDNSKEEDQAIISALEVGENTVENANTPQDVVDSATANINNALSRKSQVKNLLQDVENLVSEAEEKNRNASNMLLTALLDGIFINDEKNALIELVNSANDKKAEAQDKVNLLPDDKKTPFQNRLDKLPIISIPEVNDADGNGIADDVDQAKAQAESKVAEAEAADQAAKTKLTEYQQDGLITSTEKTDLENLLATAQNTKAEAQDLVNKLPDALKGDLPTRLNNLTGIQIPEVNDADGNGIADEVDQAKDQAESKVAEAEAADQAAKTKLAEYQQDDLITPTEVAELENLQATAQSKKAEAQGLVDALPDALKDDLPERLDNLTGIQIPEVNDYDGNGFKDDIDDRKDLAESKVIDAEQANAIVKDKLAEYQEDSLITPTELVELENLRATAQSKKAKAQELVDTLPDVLKADLPERLSQLKDIHLPNINDYNGNGINDETDRLILNAEKSVINAEETDKAVKAKLGEYQKDGLISTNEKRELINLLTKAQKSKTEAQGLVDALPNEFKGNLPLRLNNLTGIEIPKVNDADNDGKKDDINQLKALIEIKVQEAEVAHQNATSKLTEYTRDGLINQWEKNDMINLTHEVFSRKVRAFALVEGLPKEQQGEFLNRLNKLENISIPEINDKNNNGIADDVDQAIALAEIKVQEAEAVHQIAKNKLLEYQQDDLISPTEKAELDKLVTEAQNIKAEAQELVVKLPDAMKGDLQNRLNNLLGIQVPEINDFNDNGIMDNSEPEKVQAESRVAQAEYLDQAVKDKLSEYQQNGLITPTEKAELDNLAKIAQNTKAEAQDFVDALPDVWKGDLPTRLNKLTGIQVPAVNDADGNGIADEVDQAKSQAESKVAEAEATDQAAKTKLTEYQQDGLITSTEKTDLENLQSTAQSKKAEAQDLVNKLPDAVKGDLPARLNNLTGIQVPEVNDTDGNGIADEVDQAKSQAESKVAEAEATDQAAKTKLAEYQQDGVITPTEVAELNKLSTTAQNTKAEAQDLVNKLPGALKGDLPARLNNLTGIQVPEVNDADGNGIADEVDQAKSQAESKVAEAEAADQAAKTKLAEYQQDGVITPTEVAELNKLSTTAQNTKAEAQDLVNKLPDALKGDLPTRLNKLTGIQVPAVNDADGNGIADEVDQAKSQAESKVAEAEAADQAAKTKLTEYQQDGVITASEKTDLENLSTTAQNKKVEAQDLVNKLPDAVKGDLPTRLNNLTGIQVPAVNDTDGNGIADEVGQAKAQAESKVTEAEVAYQVAKTKLSEYQQDGVITAVEKASLENLISTAKSKKVEAQKLVNALPDNVKEILQSRLNKLEDIVIPSISMNNQNSQSSSSHNKQGKDDETKVKDILQKLSDLNNDSQKSLNSKDDTSNESKHTHITTANSHTINTNSVSVNSNNTKRVKDNNAKVLSPSKVYDTKKTKEVDSKVLPNTGEETTQNTTLFGTLLASLGSLMIWRSRKKENTNETK</sequence>